<reference evidence="3" key="1">
    <citation type="submission" date="2012-02" db="EMBL/GenBank/DDBJ databases">
        <title>Complete sequence of Desulfitobacterium dichloroeliminans LMG P-21439.</title>
        <authorList>
            <person name="Lucas S."/>
            <person name="Han J."/>
            <person name="Lapidus A."/>
            <person name="Cheng J.-F."/>
            <person name="Goodwin L."/>
            <person name="Pitluck S."/>
            <person name="Peters L."/>
            <person name="Ovchinnikova G."/>
            <person name="Teshima H."/>
            <person name="Detter J.C."/>
            <person name="Han C."/>
            <person name="Tapia R."/>
            <person name="Land M."/>
            <person name="Hauser L."/>
            <person name="Kyrpides N."/>
            <person name="Ivanova N."/>
            <person name="Pagani I."/>
            <person name="Kruse T."/>
            <person name="de Vos W.M."/>
            <person name="Boon N."/>
            <person name="Smidt H."/>
            <person name="Woyke T."/>
        </authorList>
    </citation>
    <scope>NUCLEOTIDE SEQUENCE [LARGE SCALE GENOMIC DNA]</scope>
    <source>
        <strain evidence="3">LMG P-21439 / DCA1</strain>
    </source>
</reference>
<gene>
    <name evidence="2" type="ordered locus">Desdi_0132</name>
</gene>
<accession>L0F3E0</accession>
<dbReference type="KEGG" id="ddl:Desdi_0132"/>
<dbReference type="InterPro" id="IPR010093">
    <property type="entry name" value="SinI_DNA-bd"/>
</dbReference>
<evidence type="ECO:0000313" key="3">
    <source>
        <dbReference type="Proteomes" id="UP000010797"/>
    </source>
</evidence>
<keyword evidence="3" id="KW-1185">Reference proteome</keyword>
<dbReference type="eggNOG" id="ENOG5033BK0">
    <property type="taxonomic scope" value="Bacteria"/>
</dbReference>
<dbReference type="RefSeq" id="WP_015260699.1">
    <property type="nucleotide sequence ID" value="NC_019903.1"/>
</dbReference>
<dbReference type="Proteomes" id="UP000010797">
    <property type="component" value="Chromosome"/>
</dbReference>
<dbReference type="STRING" id="871963.Desdi_0132"/>
<organism evidence="2 3">
    <name type="scientific">Desulfitobacterium dichloroeliminans (strain LMG P-21439 / DCA1)</name>
    <dbReference type="NCBI Taxonomy" id="871963"/>
    <lineage>
        <taxon>Bacteria</taxon>
        <taxon>Bacillati</taxon>
        <taxon>Bacillota</taxon>
        <taxon>Clostridia</taxon>
        <taxon>Eubacteriales</taxon>
        <taxon>Desulfitobacteriaceae</taxon>
        <taxon>Desulfitobacterium</taxon>
    </lineage>
</organism>
<keyword evidence="2" id="KW-0238">DNA-binding</keyword>
<dbReference type="HOGENOM" id="CLU_195144_0_0_9"/>
<feature type="domain" description="Helix-turn-helix" evidence="1">
    <location>
        <begin position="12"/>
        <end position="61"/>
    </location>
</feature>
<protein>
    <submittedName>
        <fullName evidence="2">DNA-binding protein, excisionase family</fullName>
    </submittedName>
</protein>
<name>L0F3E0_DESDL</name>
<dbReference type="Pfam" id="PF12728">
    <property type="entry name" value="HTH_17"/>
    <property type="match status" value="1"/>
</dbReference>
<evidence type="ECO:0000313" key="2">
    <source>
        <dbReference type="EMBL" id="AGA67692.1"/>
    </source>
</evidence>
<dbReference type="AlphaFoldDB" id="L0F3E0"/>
<dbReference type="InterPro" id="IPR041657">
    <property type="entry name" value="HTH_17"/>
</dbReference>
<sequence length="78" mass="9185">MNNINYKMVHCYTVPQVAILLKVKKTYVYDLINSNQLPAIRLSERRYRISEQALMEFLKGKSEWMENTDNVIHAPVRG</sequence>
<dbReference type="NCBIfam" id="TIGR01764">
    <property type="entry name" value="excise"/>
    <property type="match status" value="1"/>
</dbReference>
<evidence type="ECO:0000259" key="1">
    <source>
        <dbReference type="Pfam" id="PF12728"/>
    </source>
</evidence>
<proteinExistence type="predicted"/>
<dbReference type="EMBL" id="CP003344">
    <property type="protein sequence ID" value="AGA67692.1"/>
    <property type="molecule type" value="Genomic_DNA"/>
</dbReference>
<dbReference type="GO" id="GO:0003677">
    <property type="term" value="F:DNA binding"/>
    <property type="evidence" value="ECO:0007669"/>
    <property type="project" value="UniProtKB-KW"/>
</dbReference>